<dbReference type="InterPro" id="IPR006045">
    <property type="entry name" value="Cupin_1"/>
</dbReference>
<proteinExistence type="predicted"/>
<comment type="caution">
    <text evidence="2">The sequence shown here is derived from an EMBL/GenBank/DDBJ whole genome shotgun (WGS) entry which is preliminary data.</text>
</comment>
<reference evidence="2" key="1">
    <citation type="journal article" date="2020" name="Stud. Mycol.">
        <title>101 Dothideomycetes genomes: a test case for predicting lifestyles and emergence of pathogens.</title>
        <authorList>
            <person name="Haridas S."/>
            <person name="Albert R."/>
            <person name="Binder M."/>
            <person name="Bloem J."/>
            <person name="Labutti K."/>
            <person name="Salamov A."/>
            <person name="Andreopoulos B."/>
            <person name="Baker S."/>
            <person name="Barry K."/>
            <person name="Bills G."/>
            <person name="Bluhm B."/>
            <person name="Cannon C."/>
            <person name="Castanera R."/>
            <person name="Culley D."/>
            <person name="Daum C."/>
            <person name="Ezra D."/>
            <person name="Gonzalez J."/>
            <person name="Henrissat B."/>
            <person name="Kuo A."/>
            <person name="Liang C."/>
            <person name="Lipzen A."/>
            <person name="Lutzoni F."/>
            <person name="Magnuson J."/>
            <person name="Mondo S."/>
            <person name="Nolan M."/>
            <person name="Ohm R."/>
            <person name="Pangilinan J."/>
            <person name="Park H.-J."/>
            <person name="Ramirez L."/>
            <person name="Alfaro M."/>
            <person name="Sun H."/>
            <person name="Tritt A."/>
            <person name="Yoshinaga Y."/>
            <person name="Zwiers L.-H."/>
            <person name="Turgeon B."/>
            <person name="Goodwin S."/>
            <person name="Spatafora J."/>
            <person name="Crous P."/>
            <person name="Grigoriev I."/>
        </authorList>
    </citation>
    <scope>NUCLEOTIDE SEQUENCE</scope>
    <source>
        <strain evidence="2">CBS 690.94</strain>
    </source>
</reference>
<dbReference type="AlphaFoldDB" id="A0A9P4UJY5"/>
<organism evidence="2 3">
    <name type="scientific">Karstenula rhodostoma CBS 690.94</name>
    <dbReference type="NCBI Taxonomy" id="1392251"/>
    <lineage>
        <taxon>Eukaryota</taxon>
        <taxon>Fungi</taxon>
        <taxon>Dikarya</taxon>
        <taxon>Ascomycota</taxon>
        <taxon>Pezizomycotina</taxon>
        <taxon>Dothideomycetes</taxon>
        <taxon>Pleosporomycetidae</taxon>
        <taxon>Pleosporales</taxon>
        <taxon>Massarineae</taxon>
        <taxon>Didymosphaeriaceae</taxon>
        <taxon>Karstenula</taxon>
    </lineage>
</organism>
<keyword evidence="3" id="KW-1185">Reference proteome</keyword>
<dbReference type="PANTHER" id="PTHR31238">
    <property type="entry name" value="GERMIN-LIKE PROTEIN SUBFAMILY 3 MEMBER 3"/>
    <property type="match status" value="1"/>
</dbReference>
<accession>A0A9P4UJY5</accession>
<dbReference type="InterPro" id="IPR014710">
    <property type="entry name" value="RmlC-like_jellyroll"/>
</dbReference>
<evidence type="ECO:0000313" key="2">
    <source>
        <dbReference type="EMBL" id="KAF2451807.1"/>
    </source>
</evidence>
<dbReference type="SUPFAM" id="SSF51182">
    <property type="entry name" value="RmlC-like cupins"/>
    <property type="match status" value="1"/>
</dbReference>
<dbReference type="Proteomes" id="UP000799764">
    <property type="component" value="Unassembled WGS sequence"/>
</dbReference>
<dbReference type="Gene3D" id="2.60.120.10">
    <property type="entry name" value="Jelly Rolls"/>
    <property type="match status" value="1"/>
</dbReference>
<sequence>MRATVSDRVYKGGYQRLSKTIITNSISAATKQSLGPPTTALNLSSLSYAIHTMLSNAFIAALALGVANAFPTPMGNSPNDNTDLIAQLITTPTQIKRYRKLLTDSLGNKLLEGDRLTNATIWDFEQNGSVVPGGQGGLTSNANLETFPYLIESGVTMTMGTLGPCGIFLPHVHPRANEFFVVTEGEVDFGTLLELGLYENLAPNPEIGGKLTKNKGTLFPKGSVHYQLNNNPSCKPATIYATLTSEDAGSTPVLMDLLPGNATVGMGKRVDAGDFESVRAVTPLHIARVVDECLARCHVS</sequence>
<gene>
    <name evidence="2" type="ORF">P171DRAFT_426259</name>
</gene>
<evidence type="ECO:0000259" key="1">
    <source>
        <dbReference type="SMART" id="SM00835"/>
    </source>
</evidence>
<dbReference type="SMART" id="SM00835">
    <property type="entry name" value="Cupin_1"/>
    <property type="match status" value="1"/>
</dbReference>
<name>A0A9P4UJY5_9PLEO</name>
<dbReference type="EMBL" id="MU001492">
    <property type="protein sequence ID" value="KAF2451807.1"/>
    <property type="molecule type" value="Genomic_DNA"/>
</dbReference>
<feature type="domain" description="Cupin type-1" evidence="1">
    <location>
        <begin position="124"/>
        <end position="271"/>
    </location>
</feature>
<dbReference type="InterPro" id="IPR011051">
    <property type="entry name" value="RmlC_Cupin_sf"/>
</dbReference>
<evidence type="ECO:0000313" key="3">
    <source>
        <dbReference type="Proteomes" id="UP000799764"/>
    </source>
</evidence>
<dbReference type="OrthoDB" id="1921208at2759"/>
<protein>
    <recommendedName>
        <fullName evidence="1">Cupin type-1 domain-containing protein</fullName>
    </recommendedName>
</protein>
<dbReference type="Pfam" id="PF00190">
    <property type="entry name" value="Cupin_1"/>
    <property type="match status" value="1"/>
</dbReference>